<proteinExistence type="predicted"/>
<organism evidence="2 3">
    <name type="scientific">Mycena metata</name>
    <dbReference type="NCBI Taxonomy" id="1033252"/>
    <lineage>
        <taxon>Eukaryota</taxon>
        <taxon>Fungi</taxon>
        <taxon>Dikarya</taxon>
        <taxon>Basidiomycota</taxon>
        <taxon>Agaricomycotina</taxon>
        <taxon>Agaricomycetes</taxon>
        <taxon>Agaricomycetidae</taxon>
        <taxon>Agaricales</taxon>
        <taxon>Marasmiineae</taxon>
        <taxon>Mycenaceae</taxon>
        <taxon>Mycena</taxon>
    </lineage>
</organism>
<dbReference type="AlphaFoldDB" id="A0AAD7H9Y8"/>
<accession>A0AAD7H9Y8</accession>
<dbReference type="Proteomes" id="UP001215598">
    <property type="component" value="Unassembled WGS sequence"/>
</dbReference>
<evidence type="ECO:0000313" key="2">
    <source>
        <dbReference type="EMBL" id="KAJ7715586.1"/>
    </source>
</evidence>
<evidence type="ECO:0000313" key="3">
    <source>
        <dbReference type="Proteomes" id="UP001215598"/>
    </source>
</evidence>
<dbReference type="EMBL" id="JARKIB010000305">
    <property type="protein sequence ID" value="KAJ7715586.1"/>
    <property type="molecule type" value="Genomic_DNA"/>
</dbReference>
<keyword evidence="3" id="KW-1185">Reference proteome</keyword>
<protein>
    <submittedName>
        <fullName evidence="2">Uncharacterized protein</fullName>
    </submittedName>
</protein>
<gene>
    <name evidence="2" type="ORF">B0H16DRAFT_1477289</name>
</gene>
<reference evidence="2" key="1">
    <citation type="submission" date="2023-03" db="EMBL/GenBank/DDBJ databases">
        <title>Massive genome expansion in bonnet fungi (Mycena s.s.) driven by repeated elements and novel gene families across ecological guilds.</title>
        <authorList>
            <consortium name="Lawrence Berkeley National Laboratory"/>
            <person name="Harder C.B."/>
            <person name="Miyauchi S."/>
            <person name="Viragh M."/>
            <person name="Kuo A."/>
            <person name="Thoen E."/>
            <person name="Andreopoulos B."/>
            <person name="Lu D."/>
            <person name="Skrede I."/>
            <person name="Drula E."/>
            <person name="Henrissat B."/>
            <person name="Morin E."/>
            <person name="Kohler A."/>
            <person name="Barry K."/>
            <person name="LaButti K."/>
            <person name="Morin E."/>
            <person name="Salamov A."/>
            <person name="Lipzen A."/>
            <person name="Mereny Z."/>
            <person name="Hegedus B."/>
            <person name="Baldrian P."/>
            <person name="Stursova M."/>
            <person name="Weitz H."/>
            <person name="Taylor A."/>
            <person name="Grigoriev I.V."/>
            <person name="Nagy L.G."/>
            <person name="Martin F."/>
            <person name="Kauserud H."/>
        </authorList>
    </citation>
    <scope>NUCLEOTIDE SEQUENCE</scope>
    <source>
        <strain evidence="2">CBHHK182m</strain>
    </source>
</reference>
<feature type="region of interest" description="Disordered" evidence="1">
    <location>
        <begin position="173"/>
        <end position="195"/>
    </location>
</feature>
<name>A0AAD7H9Y8_9AGAR</name>
<evidence type="ECO:0000256" key="1">
    <source>
        <dbReference type="SAM" id="MobiDB-lite"/>
    </source>
</evidence>
<comment type="caution">
    <text evidence="2">The sequence shown here is derived from an EMBL/GenBank/DDBJ whole genome shotgun (WGS) entry which is preliminary data.</text>
</comment>
<sequence>MYAAWMRTIRYRVVIELRRVKGNEELIRENKKNRDQTAHGSGLNRTGEVHLHCKLRIYYAAWMRTFRYPVVIKCKVLFNAKLVRGKGNGEMVPPIKNNRTSKPIHDSDLSRIGEMRTIRYRVGIECKCQVSAVVGFQPHFKVKVKDRIILSRANIESRSSKLVIWAATEERRREQEQELGRPKKKKKENCLKSYD</sequence>